<gene>
    <name evidence="1" type="ORF">FVR03_16260</name>
</gene>
<dbReference type="OrthoDB" id="893662at2"/>
<evidence type="ECO:0000313" key="1">
    <source>
        <dbReference type="EMBL" id="TXK37030.1"/>
    </source>
</evidence>
<dbReference type="EMBL" id="VRTY01000066">
    <property type="protein sequence ID" value="TXK37030.1"/>
    <property type="molecule type" value="Genomic_DNA"/>
</dbReference>
<evidence type="ECO:0008006" key="3">
    <source>
        <dbReference type="Google" id="ProtNLM"/>
    </source>
</evidence>
<keyword evidence="2" id="KW-1185">Reference proteome</keyword>
<sequence>MLLLVCTLSIESYGQEEEPLQSVGTAYLGASYAIPLGGYRQAYPQANALGGTFGLLLNPRSYPSPLEVGVQVSYLSQGIDKNRSSFSNVYPIIKTSHSLVPLHLVARVKPQKPMRFKPYIDGLVGITIFNTRSKLKEDIFDFMRDDHEAIVLGKYRTTVFSCGIGAGMLLWESNSKNSFADIRVTYLQSPFTTYVRKRDVAVQQDGYPVYFFTRSETNMLQISLNISGVLTK</sequence>
<dbReference type="AlphaFoldDB" id="A0A5C8JFE4"/>
<protein>
    <recommendedName>
        <fullName evidence="3">Outer membrane beta-barrel protein</fullName>
    </recommendedName>
</protein>
<reference evidence="1 2" key="1">
    <citation type="submission" date="2019-08" db="EMBL/GenBank/DDBJ databases">
        <authorList>
            <person name="Shi S."/>
        </authorList>
    </citation>
    <scope>NUCLEOTIDE SEQUENCE [LARGE SCALE GENOMIC DNA]</scope>
    <source>
        <strain evidence="1 2">GY10130</strain>
    </source>
</reference>
<evidence type="ECO:0000313" key="2">
    <source>
        <dbReference type="Proteomes" id="UP000321926"/>
    </source>
</evidence>
<dbReference type="RefSeq" id="WP_147922819.1">
    <property type="nucleotide sequence ID" value="NZ_VRTY01000066.1"/>
</dbReference>
<organism evidence="1 2">
    <name type="scientific">Pontibacter qinzhouensis</name>
    <dbReference type="NCBI Taxonomy" id="2603253"/>
    <lineage>
        <taxon>Bacteria</taxon>
        <taxon>Pseudomonadati</taxon>
        <taxon>Bacteroidota</taxon>
        <taxon>Cytophagia</taxon>
        <taxon>Cytophagales</taxon>
        <taxon>Hymenobacteraceae</taxon>
        <taxon>Pontibacter</taxon>
    </lineage>
</organism>
<accession>A0A5C8JFE4</accession>
<comment type="caution">
    <text evidence="1">The sequence shown here is derived from an EMBL/GenBank/DDBJ whole genome shotgun (WGS) entry which is preliminary data.</text>
</comment>
<dbReference type="Proteomes" id="UP000321926">
    <property type="component" value="Unassembled WGS sequence"/>
</dbReference>
<name>A0A5C8JFE4_9BACT</name>
<proteinExistence type="predicted"/>